<evidence type="ECO:0008006" key="4">
    <source>
        <dbReference type="Google" id="ProtNLM"/>
    </source>
</evidence>
<dbReference type="EMBL" id="LT899436">
    <property type="protein sequence ID" value="SNR15224.1"/>
    <property type="molecule type" value="Genomic_DNA"/>
</dbReference>
<reference evidence="2 3" key="1">
    <citation type="submission" date="2017-07" db="EMBL/GenBank/DDBJ databases">
        <authorList>
            <person name="Sun Z.S."/>
            <person name="Albrecht U."/>
            <person name="Echele G."/>
            <person name="Lee C.C."/>
        </authorList>
    </citation>
    <scope>NUCLEOTIDE SEQUENCE [LARGE SCALE GENOMIC DNA]</scope>
    <source>
        <strain evidence="3">type strain: KCTC 22618</strain>
    </source>
</reference>
<gene>
    <name evidence="2" type="ORF">TJEJU_1493</name>
</gene>
<proteinExistence type="predicted"/>
<keyword evidence="1" id="KW-0732">Signal</keyword>
<sequence length="233" mass="26607">MKKIKTLKTAFLFLVIATIPFLNSCSDESEMSEIEAQESSFLGKFTKEITIYDTAKANSVTLEVGSNDASVLDLWSEESFELNILSKSEEVIELNPGDENNASDDDTNDDVGAEISYRIIRKNIVDTNKRLILTENPPYSDDVRGWKYSTYYSEAIDGNTVTVNIFGHNFWKRGYYSVSYKKTSSSGWSTIAGEWTRIKRNETKSFTRTPCYHMKARRKYKGSNNSVTIEFEY</sequence>
<evidence type="ECO:0000256" key="1">
    <source>
        <dbReference type="SAM" id="SignalP"/>
    </source>
</evidence>
<feature type="signal peptide" evidence="1">
    <location>
        <begin position="1"/>
        <end position="24"/>
    </location>
</feature>
<dbReference type="AlphaFoldDB" id="A0A238U9T3"/>
<dbReference type="OrthoDB" id="10492at104267"/>
<accession>A0A238U9T3</accession>
<feature type="chain" id="PRO_5012556977" description="Lipoprotein" evidence="1">
    <location>
        <begin position="25"/>
        <end position="233"/>
    </location>
</feature>
<dbReference type="RefSeq" id="WP_095070807.1">
    <property type="nucleotide sequence ID" value="NZ_LT899436.1"/>
</dbReference>
<keyword evidence="3" id="KW-1185">Reference proteome</keyword>
<organism evidence="2 3">
    <name type="scientific">Tenacibaculum jejuense</name>
    <dbReference type="NCBI Taxonomy" id="584609"/>
    <lineage>
        <taxon>Bacteria</taxon>
        <taxon>Pseudomonadati</taxon>
        <taxon>Bacteroidota</taxon>
        <taxon>Flavobacteriia</taxon>
        <taxon>Flavobacteriales</taxon>
        <taxon>Flavobacteriaceae</taxon>
        <taxon>Tenacibaculum</taxon>
    </lineage>
</organism>
<dbReference type="Proteomes" id="UP000215214">
    <property type="component" value="Chromosome TJEJU"/>
</dbReference>
<protein>
    <recommendedName>
        <fullName evidence="4">Lipoprotein</fullName>
    </recommendedName>
</protein>
<name>A0A238U9T3_9FLAO</name>
<evidence type="ECO:0000313" key="2">
    <source>
        <dbReference type="EMBL" id="SNR15224.1"/>
    </source>
</evidence>
<dbReference type="KEGG" id="tje:TJEJU_1493"/>
<evidence type="ECO:0000313" key="3">
    <source>
        <dbReference type="Proteomes" id="UP000215214"/>
    </source>
</evidence>